<evidence type="ECO:0000313" key="2">
    <source>
        <dbReference type="Proteomes" id="UP000886520"/>
    </source>
</evidence>
<protein>
    <submittedName>
        <fullName evidence="1">Uncharacterized protein</fullName>
    </submittedName>
</protein>
<accession>A0A9D4ZAM6</accession>
<comment type="caution">
    <text evidence="1">The sequence shown here is derived from an EMBL/GenBank/DDBJ whole genome shotgun (WGS) entry which is preliminary data.</text>
</comment>
<gene>
    <name evidence="1" type="ORF">GOP47_0018380</name>
</gene>
<organism evidence="1 2">
    <name type="scientific">Adiantum capillus-veneris</name>
    <name type="common">Maidenhair fern</name>
    <dbReference type="NCBI Taxonomy" id="13818"/>
    <lineage>
        <taxon>Eukaryota</taxon>
        <taxon>Viridiplantae</taxon>
        <taxon>Streptophyta</taxon>
        <taxon>Embryophyta</taxon>
        <taxon>Tracheophyta</taxon>
        <taxon>Polypodiopsida</taxon>
        <taxon>Polypodiidae</taxon>
        <taxon>Polypodiales</taxon>
        <taxon>Pteridineae</taxon>
        <taxon>Pteridaceae</taxon>
        <taxon>Vittarioideae</taxon>
        <taxon>Adiantum</taxon>
    </lineage>
</organism>
<dbReference type="Proteomes" id="UP000886520">
    <property type="component" value="Chromosome 18"/>
</dbReference>
<proteinExistence type="predicted"/>
<reference evidence="1" key="1">
    <citation type="submission" date="2021-01" db="EMBL/GenBank/DDBJ databases">
        <title>Adiantum capillus-veneris genome.</title>
        <authorList>
            <person name="Fang Y."/>
            <person name="Liao Q."/>
        </authorList>
    </citation>
    <scope>NUCLEOTIDE SEQUENCE</scope>
    <source>
        <strain evidence="1">H3</strain>
        <tissue evidence="1">Leaf</tissue>
    </source>
</reference>
<sequence>MDIPKAPLSMAYQLSITSKALFLANASGSANMPTADLLTKGILGSKVVAQRSIIGDGRSSQGSHLAGVPLLSKIRNAAEVVPRPHDSLAEEGGGRVLECVAFL</sequence>
<name>A0A9D4ZAM6_ADICA</name>
<dbReference type="AlphaFoldDB" id="A0A9D4ZAM6"/>
<evidence type="ECO:0000313" key="1">
    <source>
        <dbReference type="EMBL" id="KAI5065756.1"/>
    </source>
</evidence>
<keyword evidence="2" id="KW-1185">Reference proteome</keyword>
<dbReference type="EMBL" id="JABFUD020000018">
    <property type="protein sequence ID" value="KAI5065756.1"/>
    <property type="molecule type" value="Genomic_DNA"/>
</dbReference>